<dbReference type="InterPro" id="IPR001314">
    <property type="entry name" value="Peptidase_S1A"/>
</dbReference>
<dbReference type="Pfam" id="PF00089">
    <property type="entry name" value="Trypsin"/>
    <property type="match status" value="1"/>
</dbReference>
<reference evidence="4 5" key="1">
    <citation type="journal article" date="2011" name="BMC Genomics">
        <title>Comparative genome analysis and genome-guided physiological analysis of Roseobacter litoralis.</title>
        <authorList>
            <person name="Kalhoefer D."/>
            <person name="Thole S."/>
            <person name="Voget S."/>
            <person name="Lehmann R."/>
            <person name="Liesegang H."/>
            <person name="Wollher A."/>
            <person name="Daniel R."/>
            <person name="Simon M."/>
            <person name="Brinkhoff T."/>
        </authorList>
    </citation>
    <scope>NUCLEOTIDE SEQUENCE [LARGE SCALE GENOMIC DNA]</scope>
    <source>
        <strain evidence="5">ATCC 49566 / DSM 6996 / JCM 21268 / NBRC 15278 / OCh 149</strain>
    </source>
</reference>
<gene>
    <name evidence="4" type="ordered locus">RLO149_c043090</name>
</gene>
<name>F7ZI69_ROSLO</name>
<evidence type="ECO:0000313" key="4">
    <source>
        <dbReference type="EMBL" id="AEI96205.1"/>
    </source>
</evidence>
<dbReference type="STRING" id="391595.RLO149_c043090"/>
<evidence type="ECO:0000259" key="3">
    <source>
        <dbReference type="PROSITE" id="PS50240"/>
    </source>
</evidence>
<dbReference type="Gene3D" id="2.40.10.10">
    <property type="entry name" value="Trypsin-like serine proteases"/>
    <property type="match status" value="1"/>
</dbReference>
<dbReference type="InterPro" id="IPR001254">
    <property type="entry name" value="Trypsin_dom"/>
</dbReference>
<dbReference type="InterPro" id="IPR018114">
    <property type="entry name" value="TRYPSIN_HIS"/>
</dbReference>
<dbReference type="eggNOG" id="COG3591">
    <property type="taxonomic scope" value="Bacteria"/>
</dbReference>
<dbReference type="SMART" id="SM00020">
    <property type="entry name" value="Tryp_SPc"/>
    <property type="match status" value="1"/>
</dbReference>
<dbReference type="EMBL" id="CP002623">
    <property type="protein sequence ID" value="AEI96205.1"/>
    <property type="molecule type" value="Genomic_DNA"/>
</dbReference>
<feature type="chain" id="PRO_5003367356" evidence="2">
    <location>
        <begin position="22"/>
        <end position="245"/>
    </location>
</feature>
<dbReference type="OrthoDB" id="267336at2"/>
<dbReference type="PROSITE" id="PS00134">
    <property type="entry name" value="TRYPSIN_HIS"/>
    <property type="match status" value="1"/>
</dbReference>
<dbReference type="PRINTS" id="PR00722">
    <property type="entry name" value="CHYMOTRYPSIN"/>
</dbReference>
<dbReference type="HOGENOM" id="CLU_071546_1_0_5"/>
<dbReference type="InterPro" id="IPR050966">
    <property type="entry name" value="Glutamyl_endopeptidase"/>
</dbReference>
<proteinExistence type="predicted"/>
<dbReference type="AlphaFoldDB" id="F7ZI69"/>
<protein>
    <submittedName>
        <fullName evidence="4">Trypsin-like protein</fullName>
    </submittedName>
</protein>
<keyword evidence="5" id="KW-1185">Reference proteome</keyword>
<feature type="signal peptide" evidence="2">
    <location>
        <begin position="1"/>
        <end position="21"/>
    </location>
</feature>
<evidence type="ECO:0000256" key="2">
    <source>
        <dbReference type="SAM" id="SignalP"/>
    </source>
</evidence>
<dbReference type="GO" id="GO:0006508">
    <property type="term" value="P:proteolysis"/>
    <property type="evidence" value="ECO:0007669"/>
    <property type="project" value="InterPro"/>
</dbReference>
<dbReference type="KEGG" id="rli:RLO149_c043090"/>
<dbReference type="PANTHER" id="PTHR15462">
    <property type="entry name" value="SERINE PROTEASE"/>
    <property type="match status" value="1"/>
</dbReference>
<evidence type="ECO:0000256" key="1">
    <source>
        <dbReference type="ARBA" id="ARBA00022729"/>
    </source>
</evidence>
<sequence>MPFLKTLFCGFVVSVCLTTLALSEGLPVVDGSTRSDWTAVGAVIAQGTEGGSSCSGTLVAPDLIITAAHCTTQKEGLLDSLRFFAGQDGTRFVASSGSSDIIRHPDWADATGSDKYRFDVAVVRLSRPISRDVVSPVLLVPAQRRLPQEAVFLGYQNDTGPRLHGRFDCALYPLTTQGLLTSECHVIRGNSGGAVVVRLEQNWYLAGTIVARREPEGTALAAQLNDWLRGHVSAALNREAQRLAR</sequence>
<feature type="domain" description="Peptidase S1" evidence="3">
    <location>
        <begin position="28"/>
        <end position="233"/>
    </location>
</feature>
<dbReference type="GO" id="GO:0004252">
    <property type="term" value="F:serine-type endopeptidase activity"/>
    <property type="evidence" value="ECO:0007669"/>
    <property type="project" value="InterPro"/>
</dbReference>
<evidence type="ECO:0000313" key="5">
    <source>
        <dbReference type="Proteomes" id="UP000001353"/>
    </source>
</evidence>
<dbReference type="InterPro" id="IPR043504">
    <property type="entry name" value="Peptidase_S1_PA_chymotrypsin"/>
</dbReference>
<dbReference type="RefSeq" id="WP_013964084.1">
    <property type="nucleotide sequence ID" value="NC_015730.1"/>
</dbReference>
<dbReference type="PROSITE" id="PS50240">
    <property type="entry name" value="TRYPSIN_DOM"/>
    <property type="match status" value="1"/>
</dbReference>
<dbReference type="SUPFAM" id="SSF50494">
    <property type="entry name" value="Trypsin-like serine proteases"/>
    <property type="match status" value="1"/>
</dbReference>
<accession>F7ZI69</accession>
<dbReference type="PANTHER" id="PTHR15462:SF8">
    <property type="entry name" value="SERINE PROTEASE"/>
    <property type="match status" value="1"/>
</dbReference>
<keyword evidence="1 2" id="KW-0732">Signal</keyword>
<organism evidence="4 5">
    <name type="scientific">Roseobacter litoralis (strain ATCC 49566 / DSM 6996 / JCM 21268 / NBRC 15278 / OCh 149)</name>
    <dbReference type="NCBI Taxonomy" id="391595"/>
    <lineage>
        <taxon>Bacteria</taxon>
        <taxon>Pseudomonadati</taxon>
        <taxon>Pseudomonadota</taxon>
        <taxon>Alphaproteobacteria</taxon>
        <taxon>Rhodobacterales</taxon>
        <taxon>Roseobacteraceae</taxon>
        <taxon>Roseobacter</taxon>
    </lineage>
</organism>
<dbReference type="MEROPS" id="S01.260"/>
<dbReference type="InterPro" id="IPR009003">
    <property type="entry name" value="Peptidase_S1_PA"/>
</dbReference>
<dbReference type="Proteomes" id="UP000001353">
    <property type="component" value="Chromosome"/>
</dbReference>